<protein>
    <recommendedName>
        <fullName evidence="3">Lipoprotein</fullName>
    </recommendedName>
</protein>
<evidence type="ECO:0008006" key="3">
    <source>
        <dbReference type="Google" id="ProtNLM"/>
    </source>
</evidence>
<evidence type="ECO:0000313" key="1">
    <source>
        <dbReference type="EMBL" id="QPB83534.1"/>
    </source>
</evidence>
<sequence>MKKLLLLIALFISGCTTELWAPEYKQEVIDGFYVKSDSGELFVTASSSAYLFKINKNFGEALTLSREVDFYPSFNDFELRKDNTIIGVVSLTLLTEEPSPELENQLLSLGFKKDELLKRYRLTNLVEGKRFMVEGDLPLEKLEKRQRIAIAQPSTFSQTAGKIVATPATIVIDSVVVVPAVFIGATIMAAGGG</sequence>
<organism evidence="1 2">
    <name type="scientific">Pseudoalteromonas rubra</name>
    <dbReference type="NCBI Taxonomy" id="43658"/>
    <lineage>
        <taxon>Bacteria</taxon>
        <taxon>Pseudomonadati</taxon>
        <taxon>Pseudomonadota</taxon>
        <taxon>Gammaproteobacteria</taxon>
        <taxon>Alteromonadales</taxon>
        <taxon>Pseudoalteromonadaceae</taxon>
        <taxon>Pseudoalteromonas</taxon>
    </lineage>
</organism>
<dbReference type="Proteomes" id="UP000305729">
    <property type="component" value="Chromosome 1"/>
</dbReference>
<name>A0A5S3V501_9GAMM</name>
<evidence type="ECO:0000313" key="2">
    <source>
        <dbReference type="Proteomes" id="UP000305729"/>
    </source>
</evidence>
<proteinExistence type="predicted"/>
<dbReference type="PROSITE" id="PS51257">
    <property type="entry name" value="PROKAR_LIPOPROTEIN"/>
    <property type="match status" value="1"/>
</dbReference>
<dbReference type="AlphaFoldDB" id="A0A5S3V501"/>
<dbReference type="EMBL" id="CP045429">
    <property type="protein sequence ID" value="QPB83534.1"/>
    <property type="molecule type" value="Genomic_DNA"/>
</dbReference>
<gene>
    <name evidence="1" type="ORF">CWC22_011265</name>
</gene>
<accession>A0A5S3V501</accession>
<reference evidence="1 2" key="1">
    <citation type="submission" date="2019-10" db="EMBL/GenBank/DDBJ databases">
        <title>Pseudoalteromonas rubra S4059.</title>
        <authorList>
            <person name="Paulsen S."/>
            <person name="Wang X."/>
        </authorList>
    </citation>
    <scope>NUCLEOTIDE SEQUENCE [LARGE SCALE GENOMIC DNA]</scope>
    <source>
        <strain evidence="1 2">S4059</strain>
    </source>
</reference>
<dbReference type="RefSeq" id="WP_138536482.1">
    <property type="nucleotide sequence ID" value="NZ_CP045429.1"/>
</dbReference>